<dbReference type="EMBL" id="LJPX01000393">
    <property type="protein sequence ID" value="KPW70531.1"/>
    <property type="molecule type" value="Genomic_DNA"/>
</dbReference>
<reference evidence="2 4" key="1">
    <citation type="submission" date="2015-09" db="EMBL/GenBank/DDBJ databases">
        <title>Genome announcement of multiple Pseudomonas syringae strains.</title>
        <authorList>
            <person name="Thakur S."/>
            <person name="Wang P.W."/>
            <person name="Gong Y."/>
            <person name="Weir B.S."/>
            <person name="Guttman D.S."/>
        </authorList>
    </citation>
    <scope>NUCLEOTIDE SEQUENCE [LARGE SCALE GENOMIC DNA]</scope>
    <source>
        <strain evidence="2 4">ICMP2823</strain>
    </source>
</reference>
<evidence type="ECO:0000313" key="3">
    <source>
        <dbReference type="EMBL" id="RMN31803.1"/>
    </source>
</evidence>
<dbReference type="Proteomes" id="UP000050564">
    <property type="component" value="Unassembled WGS sequence"/>
</dbReference>
<evidence type="ECO:0000313" key="4">
    <source>
        <dbReference type="Proteomes" id="UP000050564"/>
    </source>
</evidence>
<dbReference type="EMBL" id="RBOW01000434">
    <property type="protein sequence ID" value="RMN31803.1"/>
    <property type="molecule type" value="Genomic_DNA"/>
</dbReference>
<feature type="domain" description="DUF6957" evidence="1">
    <location>
        <begin position="19"/>
        <end position="78"/>
    </location>
</feature>
<dbReference type="AlphaFoldDB" id="A0A0P9L2A7"/>
<protein>
    <recommendedName>
        <fullName evidence="1">DUF6957 domain-containing protein</fullName>
    </recommendedName>
</protein>
<evidence type="ECO:0000313" key="5">
    <source>
        <dbReference type="Proteomes" id="UP000281372"/>
    </source>
</evidence>
<organism evidence="2 4">
    <name type="scientific">Pseudomonas cannabina</name>
    <dbReference type="NCBI Taxonomy" id="86840"/>
    <lineage>
        <taxon>Bacteria</taxon>
        <taxon>Pseudomonadati</taxon>
        <taxon>Pseudomonadota</taxon>
        <taxon>Gammaproteobacteria</taxon>
        <taxon>Pseudomonadales</taxon>
        <taxon>Pseudomonadaceae</taxon>
        <taxon>Pseudomonas</taxon>
    </lineage>
</organism>
<evidence type="ECO:0000259" key="1">
    <source>
        <dbReference type="Pfam" id="PF22275"/>
    </source>
</evidence>
<dbReference type="PATRIC" id="fig|86840.3.peg.4915"/>
<gene>
    <name evidence="2" type="ORF">ALO81_03457</name>
    <name evidence="3" type="ORF">ALQ64_03302</name>
</gene>
<proteinExistence type="predicted"/>
<reference evidence="3 5" key="2">
    <citation type="submission" date="2018-08" db="EMBL/GenBank/DDBJ databases">
        <title>Recombination of ecologically and evolutionarily significant loci maintains genetic cohesion in the Pseudomonas syringae species complex.</title>
        <authorList>
            <person name="Dillon M."/>
            <person name="Thakur S."/>
            <person name="Almeida R.N.D."/>
            <person name="Weir B.S."/>
            <person name="Guttman D.S."/>
        </authorList>
    </citation>
    <scope>NUCLEOTIDE SEQUENCE [LARGE SCALE GENOMIC DNA]</scope>
    <source>
        <strain evidence="3 5">ICMP 2821</strain>
    </source>
</reference>
<evidence type="ECO:0000313" key="2">
    <source>
        <dbReference type="EMBL" id="KPW70531.1"/>
    </source>
</evidence>
<comment type="caution">
    <text evidence="2">The sequence shown here is derived from an EMBL/GenBank/DDBJ whole genome shotgun (WGS) entry which is preliminary data.</text>
</comment>
<dbReference type="InterPro" id="IPR054232">
    <property type="entry name" value="DUF6957"/>
</dbReference>
<name>A0A0P9L2A7_PSECA</name>
<dbReference type="Pfam" id="PF22275">
    <property type="entry name" value="DUF6957"/>
    <property type="match status" value="1"/>
</dbReference>
<sequence>MNLTGLARLFSGQGKPTDGCSLSLKEAALAVQEKFASRPYCLVSDWTILDIDVNAEELNAPHTRGLEPVLVYTLCVVSTAVDATNPAIGCAYPFRSVLNRQVIS</sequence>
<accession>A0A0P9L2A7</accession>
<dbReference type="Proteomes" id="UP000281372">
    <property type="component" value="Unassembled WGS sequence"/>
</dbReference>